<evidence type="ECO:0000313" key="3">
    <source>
        <dbReference type="Proteomes" id="UP000019132"/>
    </source>
</evidence>
<dbReference type="AlphaFoldDB" id="K3WLY5"/>
<dbReference type="GO" id="GO:0006281">
    <property type="term" value="P:DNA repair"/>
    <property type="evidence" value="ECO:0007669"/>
    <property type="project" value="TreeGrafter"/>
</dbReference>
<proteinExistence type="predicted"/>
<dbReference type="InterPro" id="IPR013536">
    <property type="entry name" value="WLM_dom"/>
</dbReference>
<feature type="domain" description="WLM" evidence="1">
    <location>
        <begin position="5"/>
        <end position="117"/>
    </location>
</feature>
<dbReference type="EMBL" id="GL376625">
    <property type="status" value="NOT_ANNOTATED_CDS"/>
    <property type="molecule type" value="Genomic_DNA"/>
</dbReference>
<dbReference type="Pfam" id="PF08325">
    <property type="entry name" value="WLM"/>
    <property type="match status" value="1"/>
</dbReference>
<dbReference type="GO" id="GO:0008237">
    <property type="term" value="F:metallopeptidase activity"/>
    <property type="evidence" value="ECO:0007669"/>
    <property type="project" value="TreeGrafter"/>
</dbReference>
<dbReference type="PROSITE" id="PS51397">
    <property type="entry name" value="WLM"/>
    <property type="match status" value="1"/>
</dbReference>
<dbReference type="VEuPathDB" id="FungiDB:PYU1_G005965"/>
<reference evidence="3" key="2">
    <citation type="submission" date="2010-04" db="EMBL/GenBank/DDBJ databases">
        <authorList>
            <person name="Buell R."/>
            <person name="Hamilton J."/>
            <person name="Hostetler J."/>
        </authorList>
    </citation>
    <scope>NUCLEOTIDE SEQUENCE [LARGE SCALE GENOMIC DNA]</scope>
    <source>
        <strain evidence="3">DAOM:BR144</strain>
    </source>
</reference>
<dbReference type="STRING" id="431595.K3WLY5"/>
<sequence length="117" mass="13494">MAMMQGGGAESFAIGKVRALVRRPRRDDAQKLLEQIAAHVLPILTQRCFRVRRLQEFFPTNPHLLGMNVNKGVKIYIRLRPANAPGTFFPFEALLETMLHELTHMVRVGIEWQEHVY</sequence>
<evidence type="ECO:0000259" key="1">
    <source>
        <dbReference type="PROSITE" id="PS51397"/>
    </source>
</evidence>
<dbReference type="PANTHER" id="PTHR46622:SF1">
    <property type="entry name" value="DNA-DEPENDENT METALLOPROTEASE WSS1"/>
    <property type="match status" value="1"/>
</dbReference>
<dbReference type="InterPro" id="IPR053000">
    <property type="entry name" value="WSS1-like_metalloprotease"/>
</dbReference>
<reference evidence="3" key="1">
    <citation type="journal article" date="2010" name="Genome Biol.">
        <title>Genome sequence of the necrotrophic plant pathogen Pythium ultimum reveals original pathogenicity mechanisms and effector repertoire.</title>
        <authorList>
            <person name="Levesque C.A."/>
            <person name="Brouwer H."/>
            <person name="Cano L."/>
            <person name="Hamilton J.P."/>
            <person name="Holt C."/>
            <person name="Huitema E."/>
            <person name="Raffaele S."/>
            <person name="Robideau G.P."/>
            <person name="Thines M."/>
            <person name="Win J."/>
            <person name="Zerillo M.M."/>
            <person name="Beakes G.W."/>
            <person name="Boore J.L."/>
            <person name="Busam D."/>
            <person name="Dumas B."/>
            <person name="Ferriera S."/>
            <person name="Fuerstenberg S.I."/>
            <person name="Gachon C.M."/>
            <person name="Gaulin E."/>
            <person name="Govers F."/>
            <person name="Grenville-Briggs L."/>
            <person name="Horner N."/>
            <person name="Hostetler J."/>
            <person name="Jiang R.H."/>
            <person name="Johnson J."/>
            <person name="Krajaejun T."/>
            <person name="Lin H."/>
            <person name="Meijer H.J."/>
            <person name="Moore B."/>
            <person name="Morris P."/>
            <person name="Phuntmart V."/>
            <person name="Puiu D."/>
            <person name="Shetty J."/>
            <person name="Stajich J.E."/>
            <person name="Tripathy S."/>
            <person name="Wawra S."/>
            <person name="van West P."/>
            <person name="Whitty B.R."/>
            <person name="Coutinho P.M."/>
            <person name="Henrissat B."/>
            <person name="Martin F."/>
            <person name="Thomas P.D."/>
            <person name="Tyler B.M."/>
            <person name="De Vries R.P."/>
            <person name="Kamoun S."/>
            <person name="Yandell M."/>
            <person name="Tisserat N."/>
            <person name="Buell C.R."/>
        </authorList>
    </citation>
    <scope>NUCLEOTIDE SEQUENCE</scope>
    <source>
        <strain evidence="3">DAOM:BR144</strain>
    </source>
</reference>
<keyword evidence="3" id="KW-1185">Reference proteome</keyword>
<dbReference type="Proteomes" id="UP000019132">
    <property type="component" value="Unassembled WGS sequence"/>
</dbReference>
<dbReference type="EnsemblProtists" id="PYU1_T005977">
    <property type="protein sequence ID" value="PYU1_T005977"/>
    <property type="gene ID" value="PYU1_G005965"/>
</dbReference>
<dbReference type="InParanoid" id="K3WLY5"/>
<organism evidence="2 3">
    <name type="scientific">Globisporangium ultimum (strain ATCC 200006 / CBS 805.95 / DAOM BR144)</name>
    <name type="common">Pythium ultimum</name>
    <dbReference type="NCBI Taxonomy" id="431595"/>
    <lineage>
        <taxon>Eukaryota</taxon>
        <taxon>Sar</taxon>
        <taxon>Stramenopiles</taxon>
        <taxon>Oomycota</taxon>
        <taxon>Peronosporomycetes</taxon>
        <taxon>Pythiales</taxon>
        <taxon>Pythiaceae</taxon>
        <taxon>Globisporangium</taxon>
    </lineage>
</organism>
<dbReference type="PANTHER" id="PTHR46622">
    <property type="entry name" value="DNA-DEPENDENT METALLOPROTEASE WSS1"/>
    <property type="match status" value="1"/>
</dbReference>
<accession>K3WLY5</accession>
<evidence type="ECO:0000313" key="2">
    <source>
        <dbReference type="EnsemblProtists" id="PYU1_T005977"/>
    </source>
</evidence>
<dbReference type="eggNOG" id="KOG1558">
    <property type="taxonomic scope" value="Eukaryota"/>
</dbReference>
<protein>
    <recommendedName>
        <fullName evidence="1">WLM domain-containing protein</fullName>
    </recommendedName>
</protein>
<dbReference type="HOGENOM" id="CLU_2089671_0_0_1"/>
<name>K3WLY5_GLOUD</name>
<reference evidence="2" key="3">
    <citation type="submission" date="2015-02" db="UniProtKB">
        <authorList>
            <consortium name="EnsemblProtists"/>
        </authorList>
    </citation>
    <scope>IDENTIFICATION</scope>
    <source>
        <strain evidence="2">DAOM BR144</strain>
    </source>
</reference>
<dbReference type="GO" id="GO:0005634">
    <property type="term" value="C:nucleus"/>
    <property type="evidence" value="ECO:0007669"/>
    <property type="project" value="TreeGrafter"/>
</dbReference>